<keyword evidence="2" id="KW-1185">Reference proteome</keyword>
<dbReference type="Proteomes" id="UP001556170">
    <property type="component" value="Unassembled WGS sequence"/>
</dbReference>
<name>A0ABV3QLG4_9GAMM</name>
<evidence type="ECO:0000313" key="1">
    <source>
        <dbReference type="EMBL" id="MEW9623249.1"/>
    </source>
</evidence>
<organism evidence="1 2">
    <name type="scientific">Rhodanobacter geophilus</name>
    <dbReference type="NCBI Taxonomy" id="3162488"/>
    <lineage>
        <taxon>Bacteria</taxon>
        <taxon>Pseudomonadati</taxon>
        <taxon>Pseudomonadota</taxon>
        <taxon>Gammaproteobacteria</taxon>
        <taxon>Lysobacterales</taxon>
        <taxon>Rhodanobacteraceae</taxon>
        <taxon>Rhodanobacter</taxon>
    </lineage>
</organism>
<dbReference type="EMBL" id="JBFOHL010000002">
    <property type="protein sequence ID" value="MEW9623249.1"/>
    <property type="molecule type" value="Genomic_DNA"/>
</dbReference>
<sequence>MSAVVLQFPAKVQRQAKRRMNRVEVDARHRWMIRNRSKWETEETEGIDPRECLPPRVRQLMELLDKKWGAVKGPTMAEMRRDIAEGRKLIEKRNRVKAWIASLGVDLESIKDAEQALFAAFDELAARTGKRGAKA</sequence>
<gene>
    <name evidence="1" type="ORF">ABQJ56_03305</name>
</gene>
<proteinExistence type="predicted"/>
<dbReference type="RefSeq" id="WP_367843557.1">
    <property type="nucleotide sequence ID" value="NZ_JBFOHL010000002.1"/>
</dbReference>
<comment type="caution">
    <text evidence="1">The sequence shown here is derived from an EMBL/GenBank/DDBJ whole genome shotgun (WGS) entry which is preliminary data.</text>
</comment>
<protein>
    <submittedName>
        <fullName evidence="1">Uncharacterized protein</fullName>
    </submittedName>
</protein>
<accession>A0ABV3QLG4</accession>
<evidence type="ECO:0000313" key="2">
    <source>
        <dbReference type="Proteomes" id="UP001556170"/>
    </source>
</evidence>
<reference evidence="1 2" key="1">
    <citation type="submission" date="2024-06" db="EMBL/GenBank/DDBJ databases">
        <authorList>
            <person name="Woo H."/>
        </authorList>
    </citation>
    <scope>NUCLEOTIDE SEQUENCE [LARGE SCALE GENOMIC DNA]</scope>
    <source>
        <strain evidence="1 2">S2-g</strain>
    </source>
</reference>